<dbReference type="Gene3D" id="3.90.1300.10">
    <property type="entry name" value="Amidase signature (AS) domain"/>
    <property type="match status" value="1"/>
</dbReference>
<dbReference type="EMBL" id="JAKWFO010000005">
    <property type="protein sequence ID" value="KAI9636078.1"/>
    <property type="molecule type" value="Genomic_DNA"/>
</dbReference>
<sequence>MSDAAPIKTPASAGVTLPRSLNLLQTSIGELSSLLAQGAITSVDLVKAYMFNIEQNNVNGQELRAIIQVAPLDSVLKIAEGLDRERREGSVRGPLHGIPILVKDNIATDVELGMKTTAGSTALQQSVVPGDAEVIKRLRKAGAIILAKANLSELSNFKGQNTPLGWSAVGGQCRSAYAAGTSACGGSSAGNAVGLSAGFGAAALCTETSGSLIHPASRAALYGVRPTTGLVPSDGVVPISTCRDSLGPMGFSAADCAFMLDGMTFDDGRYAKAANMPLMKDLRLGLVIRNFLEEADGRDIMPDTPASIETEVIAVRSAAALMASSGASIIEVNMETSYEDSQTLVKSEEALFQSDFKEDISVYLGNLVESPILDIEDLVQWHIDHASVELPPYAPSQSRLIASLSAPSRDSDVYRHNQAISKKIARTNGLDYIFDKFNLDAAVFAVDLGPAHKYVSAAGYALGTAPLGYANNGVPFGILFAVRGGEEERLISILQVFSRLYLKSS</sequence>
<dbReference type="Proteomes" id="UP001164286">
    <property type="component" value="Unassembled WGS sequence"/>
</dbReference>
<dbReference type="AlphaFoldDB" id="A0AA38H8R8"/>
<keyword evidence="3" id="KW-1185">Reference proteome</keyword>
<gene>
    <name evidence="2" type="ORF">MKK02DRAFT_33357</name>
</gene>
<dbReference type="PANTHER" id="PTHR42678:SF34">
    <property type="entry name" value="OS04G0183300 PROTEIN"/>
    <property type="match status" value="1"/>
</dbReference>
<name>A0AA38H8R8_9TREE</name>
<evidence type="ECO:0000259" key="1">
    <source>
        <dbReference type="Pfam" id="PF01425"/>
    </source>
</evidence>
<proteinExistence type="predicted"/>
<dbReference type="InterPro" id="IPR023631">
    <property type="entry name" value="Amidase_dom"/>
</dbReference>
<dbReference type="Pfam" id="PF01425">
    <property type="entry name" value="Amidase"/>
    <property type="match status" value="1"/>
</dbReference>
<evidence type="ECO:0000313" key="3">
    <source>
        <dbReference type="Proteomes" id="UP001164286"/>
    </source>
</evidence>
<dbReference type="RefSeq" id="XP_052945855.1">
    <property type="nucleotide sequence ID" value="XM_053088704.1"/>
</dbReference>
<dbReference type="PANTHER" id="PTHR42678">
    <property type="entry name" value="AMIDASE"/>
    <property type="match status" value="1"/>
</dbReference>
<accession>A0AA38H8R8</accession>
<organism evidence="2 3">
    <name type="scientific">Dioszegia hungarica</name>
    <dbReference type="NCBI Taxonomy" id="4972"/>
    <lineage>
        <taxon>Eukaryota</taxon>
        <taxon>Fungi</taxon>
        <taxon>Dikarya</taxon>
        <taxon>Basidiomycota</taxon>
        <taxon>Agaricomycotina</taxon>
        <taxon>Tremellomycetes</taxon>
        <taxon>Tremellales</taxon>
        <taxon>Bulleribasidiaceae</taxon>
        <taxon>Dioszegia</taxon>
    </lineage>
</organism>
<dbReference type="GeneID" id="77727909"/>
<protein>
    <submittedName>
        <fullName evidence="2">Amidase signature domain-containing protein</fullName>
    </submittedName>
</protein>
<dbReference type="SUPFAM" id="SSF75304">
    <property type="entry name" value="Amidase signature (AS) enzymes"/>
    <property type="match status" value="1"/>
</dbReference>
<feature type="domain" description="Amidase" evidence="1">
    <location>
        <begin position="48"/>
        <end position="277"/>
    </location>
</feature>
<comment type="caution">
    <text evidence="2">The sequence shown here is derived from an EMBL/GenBank/DDBJ whole genome shotgun (WGS) entry which is preliminary data.</text>
</comment>
<dbReference type="InterPro" id="IPR036928">
    <property type="entry name" value="AS_sf"/>
</dbReference>
<reference evidence="2" key="1">
    <citation type="journal article" date="2022" name="G3 (Bethesda)">
        <title>High quality genome of the basidiomycete yeast Dioszegia hungarica PDD-24b-2 isolated from cloud water.</title>
        <authorList>
            <person name="Jarrige D."/>
            <person name="Haridas S."/>
            <person name="Bleykasten-Grosshans C."/>
            <person name="Joly M."/>
            <person name="Nadalig T."/>
            <person name="Sancelme M."/>
            <person name="Vuilleumier S."/>
            <person name="Grigoriev I.V."/>
            <person name="Amato P."/>
            <person name="Bringel F."/>
        </authorList>
    </citation>
    <scope>NUCLEOTIDE SEQUENCE</scope>
    <source>
        <strain evidence="2">PDD-24b-2</strain>
    </source>
</reference>
<evidence type="ECO:0000313" key="2">
    <source>
        <dbReference type="EMBL" id="KAI9636078.1"/>
    </source>
</evidence>